<dbReference type="EMBL" id="RBEE01000023">
    <property type="protein sequence ID" value="RNL52152.1"/>
    <property type="molecule type" value="Genomic_DNA"/>
</dbReference>
<accession>A0A3N0BTX8</accession>
<dbReference type="AlphaFoldDB" id="A0A3N0BTX8"/>
<gene>
    <name evidence="2" type="ORF">D7004_11240</name>
</gene>
<proteinExistence type="predicted"/>
<dbReference type="InterPro" id="IPR054238">
    <property type="entry name" value="DUF6965"/>
</dbReference>
<comment type="caution">
    <text evidence="2">The sequence shown here is derived from an EMBL/GenBank/DDBJ whole genome shotgun (WGS) entry which is preliminary data.</text>
</comment>
<evidence type="ECO:0000313" key="2">
    <source>
        <dbReference type="EMBL" id="RNL52152.1"/>
    </source>
</evidence>
<sequence>MTIEEVNKLEEFFANAEKQATPIYLNQATVINNYEHFLESHFTPLKMDPASRVNQPLIWRLKALKLIVEANA</sequence>
<dbReference type="Pfam" id="PF22292">
    <property type="entry name" value="DUF6965"/>
    <property type="match status" value="1"/>
</dbReference>
<evidence type="ECO:0000313" key="3">
    <source>
        <dbReference type="Proteomes" id="UP000274046"/>
    </source>
</evidence>
<feature type="domain" description="DUF6965" evidence="1">
    <location>
        <begin position="4"/>
        <end position="70"/>
    </location>
</feature>
<keyword evidence="3" id="KW-1185">Reference proteome</keyword>
<dbReference type="RefSeq" id="WP_123205957.1">
    <property type="nucleotide sequence ID" value="NZ_RBEE01000023.1"/>
</dbReference>
<reference evidence="2 3" key="1">
    <citation type="submission" date="2018-10" db="EMBL/GenBank/DDBJ databases">
        <title>Genome sequencing of Pedobacter jejuensis TNB23.</title>
        <authorList>
            <person name="Cho Y.-J."/>
            <person name="Cho A."/>
            <person name="Kim O.-S."/>
        </authorList>
    </citation>
    <scope>NUCLEOTIDE SEQUENCE [LARGE SCALE GENOMIC DNA]</scope>
    <source>
        <strain evidence="2 3">TNB23</strain>
    </source>
</reference>
<organism evidence="2 3">
    <name type="scientific">Pedobacter jejuensis</name>
    <dbReference type="NCBI Taxonomy" id="1268550"/>
    <lineage>
        <taxon>Bacteria</taxon>
        <taxon>Pseudomonadati</taxon>
        <taxon>Bacteroidota</taxon>
        <taxon>Sphingobacteriia</taxon>
        <taxon>Sphingobacteriales</taxon>
        <taxon>Sphingobacteriaceae</taxon>
        <taxon>Pedobacter</taxon>
    </lineage>
</organism>
<protein>
    <recommendedName>
        <fullName evidence="1">DUF6965 domain-containing protein</fullName>
    </recommendedName>
</protein>
<evidence type="ECO:0000259" key="1">
    <source>
        <dbReference type="Pfam" id="PF22292"/>
    </source>
</evidence>
<name>A0A3N0BTX8_9SPHI</name>
<dbReference type="OrthoDB" id="771180at2"/>
<dbReference type="Proteomes" id="UP000274046">
    <property type="component" value="Unassembled WGS sequence"/>
</dbReference>